<keyword evidence="2" id="KW-1185">Reference proteome</keyword>
<comment type="caution">
    <text evidence="1">The sequence shown here is derived from an EMBL/GenBank/DDBJ whole genome shotgun (WGS) entry which is preliminary data.</text>
</comment>
<name>A0ABP1FJB6_9CHLO</name>
<accession>A0ABP1FJB6</accession>
<evidence type="ECO:0000313" key="2">
    <source>
        <dbReference type="Proteomes" id="UP001497392"/>
    </source>
</evidence>
<sequence length="206" mass="22995">MVSHACTSNADATALLPWAKTMSEAQRLRSKADENDAAALDLEEQARQESEANKAHWVLKKQRAEGLRTKAANLRNQALLEQQSEAPVVKPGHARVDAADTRQAKRARQTATSVLDVGDTLLGQSVMDTSYFEAFLVEFPEEIARQFLYKTRAGTGVRKTWATAIEEEDVQDVMNIFFPALLLLLHGRKHDASRPTWFDTHGRATH</sequence>
<evidence type="ECO:0000313" key="1">
    <source>
        <dbReference type="EMBL" id="CAL5219461.1"/>
    </source>
</evidence>
<protein>
    <submittedName>
        <fullName evidence="1">G1296 protein</fullName>
    </submittedName>
</protein>
<dbReference type="Proteomes" id="UP001497392">
    <property type="component" value="Unassembled WGS sequence"/>
</dbReference>
<dbReference type="EMBL" id="CAXHTA020000002">
    <property type="protein sequence ID" value="CAL5219461.1"/>
    <property type="molecule type" value="Genomic_DNA"/>
</dbReference>
<organism evidence="1 2">
    <name type="scientific">Coccomyxa viridis</name>
    <dbReference type="NCBI Taxonomy" id="1274662"/>
    <lineage>
        <taxon>Eukaryota</taxon>
        <taxon>Viridiplantae</taxon>
        <taxon>Chlorophyta</taxon>
        <taxon>core chlorophytes</taxon>
        <taxon>Trebouxiophyceae</taxon>
        <taxon>Trebouxiophyceae incertae sedis</taxon>
        <taxon>Coccomyxaceae</taxon>
        <taxon>Coccomyxa</taxon>
    </lineage>
</organism>
<reference evidence="1 2" key="1">
    <citation type="submission" date="2024-06" db="EMBL/GenBank/DDBJ databases">
        <authorList>
            <person name="Kraege A."/>
            <person name="Thomma B."/>
        </authorList>
    </citation>
    <scope>NUCLEOTIDE SEQUENCE [LARGE SCALE GENOMIC DNA]</scope>
</reference>
<gene>
    <name evidence="1" type="primary">g1296</name>
    <name evidence="1" type="ORF">VP750_LOCUS1120</name>
</gene>
<proteinExistence type="predicted"/>